<dbReference type="AlphaFoldDB" id="A0A9W6XJJ8"/>
<organism evidence="1 2">
    <name type="scientific">Phytophthora lilii</name>
    <dbReference type="NCBI Taxonomy" id="2077276"/>
    <lineage>
        <taxon>Eukaryota</taxon>
        <taxon>Sar</taxon>
        <taxon>Stramenopiles</taxon>
        <taxon>Oomycota</taxon>
        <taxon>Peronosporomycetes</taxon>
        <taxon>Peronosporales</taxon>
        <taxon>Peronosporaceae</taxon>
        <taxon>Phytophthora</taxon>
    </lineage>
</organism>
<evidence type="ECO:0000313" key="2">
    <source>
        <dbReference type="Proteomes" id="UP001165083"/>
    </source>
</evidence>
<gene>
    <name evidence="1" type="ORF">Plil01_001641100</name>
</gene>
<dbReference type="Proteomes" id="UP001165083">
    <property type="component" value="Unassembled WGS sequence"/>
</dbReference>
<comment type="caution">
    <text evidence="1">The sequence shown here is derived from an EMBL/GenBank/DDBJ whole genome shotgun (WGS) entry which is preliminary data.</text>
</comment>
<protein>
    <submittedName>
        <fullName evidence="1">Unnamed protein product</fullName>
    </submittedName>
</protein>
<reference evidence="1" key="1">
    <citation type="submission" date="2023-04" db="EMBL/GenBank/DDBJ databases">
        <title>Phytophthora lilii NBRC 32176.</title>
        <authorList>
            <person name="Ichikawa N."/>
            <person name="Sato H."/>
            <person name="Tonouchi N."/>
        </authorList>
    </citation>
    <scope>NUCLEOTIDE SEQUENCE</scope>
    <source>
        <strain evidence="1">NBRC 32176</strain>
    </source>
</reference>
<evidence type="ECO:0000313" key="1">
    <source>
        <dbReference type="EMBL" id="GMF39932.1"/>
    </source>
</evidence>
<name>A0A9W6XJJ8_9STRA</name>
<accession>A0A9W6XJJ8</accession>
<sequence length="71" mass="8339">MNVEYIETHEPEPICIDENYYAWPTPKSKPKVIVESKLTLDDLNRITKNISPAKVYMVEILSLEQLRAKYQ</sequence>
<dbReference type="EMBL" id="BSXW01001922">
    <property type="protein sequence ID" value="GMF39932.1"/>
    <property type="molecule type" value="Genomic_DNA"/>
</dbReference>
<proteinExistence type="predicted"/>
<keyword evidence="2" id="KW-1185">Reference proteome</keyword>